<dbReference type="Pfam" id="PF00672">
    <property type="entry name" value="HAMP"/>
    <property type="match status" value="1"/>
</dbReference>
<dbReference type="Gene3D" id="1.10.287.950">
    <property type="entry name" value="Methyl-accepting chemotaxis protein"/>
    <property type="match status" value="1"/>
</dbReference>
<dbReference type="InterPro" id="IPR004089">
    <property type="entry name" value="MCPsignal_dom"/>
</dbReference>
<feature type="domain" description="Methyl-accepting transducer" evidence="7">
    <location>
        <begin position="274"/>
        <end position="503"/>
    </location>
</feature>
<keyword evidence="1 6" id="KW-0812">Transmembrane</keyword>
<evidence type="ECO:0000313" key="10">
    <source>
        <dbReference type="Proteomes" id="UP000470470"/>
    </source>
</evidence>
<evidence type="ECO:0000256" key="2">
    <source>
        <dbReference type="ARBA" id="ARBA00022989"/>
    </source>
</evidence>
<dbReference type="SUPFAM" id="SSF58104">
    <property type="entry name" value="Methyl-accepting chemotaxis protein (MCP) signaling domain"/>
    <property type="match status" value="1"/>
</dbReference>
<keyword evidence="3 5" id="KW-0807">Transducer</keyword>
<dbReference type="Pfam" id="PF12729">
    <property type="entry name" value="4HB_MCP_1"/>
    <property type="match status" value="1"/>
</dbReference>
<dbReference type="SMART" id="SM00304">
    <property type="entry name" value="HAMP"/>
    <property type="match status" value="1"/>
</dbReference>
<keyword evidence="6" id="KW-0472">Membrane</keyword>
<dbReference type="CDD" id="cd06225">
    <property type="entry name" value="HAMP"/>
    <property type="match status" value="1"/>
</dbReference>
<dbReference type="PANTHER" id="PTHR32089:SF112">
    <property type="entry name" value="LYSOZYME-LIKE PROTEIN-RELATED"/>
    <property type="match status" value="1"/>
</dbReference>
<keyword evidence="2 6" id="KW-1133">Transmembrane helix</keyword>
<keyword evidence="10" id="KW-1185">Reference proteome</keyword>
<evidence type="ECO:0000256" key="6">
    <source>
        <dbReference type="SAM" id="Phobius"/>
    </source>
</evidence>
<dbReference type="PROSITE" id="PS50111">
    <property type="entry name" value="CHEMOTAXIS_TRANSDUC_2"/>
    <property type="match status" value="1"/>
</dbReference>
<dbReference type="SMART" id="SM00283">
    <property type="entry name" value="MA"/>
    <property type="match status" value="1"/>
</dbReference>
<evidence type="ECO:0000313" key="9">
    <source>
        <dbReference type="EMBL" id="NEL53154.1"/>
    </source>
</evidence>
<dbReference type="Pfam" id="PF00015">
    <property type="entry name" value="MCPsignal"/>
    <property type="match status" value="1"/>
</dbReference>
<evidence type="ECO:0000256" key="1">
    <source>
        <dbReference type="ARBA" id="ARBA00022692"/>
    </source>
</evidence>
<protein>
    <submittedName>
        <fullName evidence="9">Methyl-accepting chemotaxis protein</fullName>
    </submittedName>
</protein>
<gene>
    <name evidence="9" type="ORF">G1H19_03890</name>
</gene>
<feature type="transmembrane region" description="Helical" evidence="6">
    <location>
        <begin position="17"/>
        <end position="36"/>
    </location>
</feature>
<dbReference type="EMBL" id="JAAGWK010000008">
    <property type="protein sequence ID" value="NEL53154.1"/>
    <property type="molecule type" value="Genomic_DNA"/>
</dbReference>
<dbReference type="InterPro" id="IPR003660">
    <property type="entry name" value="HAMP_dom"/>
</dbReference>
<dbReference type="InterPro" id="IPR024478">
    <property type="entry name" value="HlyB_4HB_MCP"/>
</dbReference>
<feature type="transmembrane region" description="Helical" evidence="6">
    <location>
        <begin position="197"/>
        <end position="216"/>
    </location>
</feature>
<dbReference type="Proteomes" id="UP000470470">
    <property type="component" value="Unassembled WGS sequence"/>
</dbReference>
<dbReference type="GO" id="GO:0007165">
    <property type="term" value="P:signal transduction"/>
    <property type="evidence" value="ECO:0007669"/>
    <property type="project" value="UniProtKB-KW"/>
</dbReference>
<reference evidence="9 10" key="1">
    <citation type="submission" date="2020-02" db="EMBL/GenBank/DDBJ databases">
        <title>The whole genome sequence of CPCC 205119.</title>
        <authorList>
            <person name="Jiang Z."/>
        </authorList>
    </citation>
    <scope>NUCLEOTIDE SEQUENCE [LARGE SCALE GENOMIC DNA]</scope>
    <source>
        <strain evidence="9 10">CPCC 205119</strain>
    </source>
</reference>
<proteinExistence type="inferred from homology"/>
<dbReference type="RefSeq" id="WP_152730303.1">
    <property type="nucleotide sequence ID" value="NZ_JAABOZ010000007.1"/>
</dbReference>
<accession>A0A7K3W9X3</accession>
<name>A0A7K3W9X3_9ACTN</name>
<dbReference type="PANTHER" id="PTHR32089">
    <property type="entry name" value="METHYL-ACCEPTING CHEMOTAXIS PROTEIN MCPB"/>
    <property type="match status" value="1"/>
</dbReference>
<dbReference type="AlphaFoldDB" id="A0A7K3W9X3"/>
<evidence type="ECO:0000256" key="4">
    <source>
        <dbReference type="ARBA" id="ARBA00029447"/>
    </source>
</evidence>
<evidence type="ECO:0000259" key="8">
    <source>
        <dbReference type="PROSITE" id="PS50885"/>
    </source>
</evidence>
<dbReference type="PROSITE" id="PS50885">
    <property type="entry name" value="HAMP"/>
    <property type="match status" value="1"/>
</dbReference>
<evidence type="ECO:0000256" key="3">
    <source>
        <dbReference type="ARBA" id="ARBA00023224"/>
    </source>
</evidence>
<evidence type="ECO:0000256" key="5">
    <source>
        <dbReference type="PROSITE-ProRule" id="PRU00284"/>
    </source>
</evidence>
<evidence type="ECO:0000259" key="7">
    <source>
        <dbReference type="PROSITE" id="PS50111"/>
    </source>
</evidence>
<sequence>MSRLARTARDVGVTTKILFSVGVAVTVALVVGLGGLRALSTSADQTAELYGQHTVGARLASEARFQYAMFRVAASAVQFAKDPQTAATATETRDAARDALSAAVASAGDLARPGSPEAAQVAVVEEDLAAYLVVVEKLDQLVAAKDFQALGQLMPTVSPMSTAVVDGLQELVDVADAQAAAQAAEAQTAYERTRTTLVAVLAAGSVLAGLLGLLVARSITRALGRVRSSLEHLADGDLTHPATIDQRDEVGQMAATLDTALTNLRGLMASVVESADAVAASSTELSSSASQISASAQETSAQSAVVSAAADEVSRNVGTVAAGAEQMGASIREISRNANEAAQVAATAVAEAETTNATVLKLGDSSREIGDVVKLITSIAEQTNLLALNATIEAARAGEAGKGFAVVATEVKDLAQETARATEEIARRVTAIQTDTTGAAQAIGRISAVIGSINDYQLTIASAVEEQTATTTEMSRSVAEAASGTGEIAENITAVSSAAGSTTDALTRTRESVDDLSRMAGELRVTVGRFRF</sequence>
<dbReference type="GO" id="GO:0016020">
    <property type="term" value="C:membrane"/>
    <property type="evidence" value="ECO:0007669"/>
    <property type="project" value="InterPro"/>
</dbReference>
<comment type="similarity">
    <text evidence="4">Belongs to the methyl-accepting chemotaxis (MCP) protein family.</text>
</comment>
<organism evidence="9 10">
    <name type="scientific">Goekera deserti</name>
    <dbReference type="NCBI Taxonomy" id="2497753"/>
    <lineage>
        <taxon>Bacteria</taxon>
        <taxon>Bacillati</taxon>
        <taxon>Actinomycetota</taxon>
        <taxon>Actinomycetes</taxon>
        <taxon>Geodermatophilales</taxon>
        <taxon>Geodermatophilaceae</taxon>
        <taxon>Goekera</taxon>
    </lineage>
</organism>
<comment type="caution">
    <text evidence="9">The sequence shown here is derived from an EMBL/GenBank/DDBJ whole genome shotgun (WGS) entry which is preliminary data.</text>
</comment>
<feature type="domain" description="HAMP" evidence="8">
    <location>
        <begin position="217"/>
        <end position="269"/>
    </location>
</feature>